<dbReference type="Proteomes" id="UP001176961">
    <property type="component" value="Unassembled WGS sequence"/>
</dbReference>
<keyword evidence="5 7" id="KW-0808">Transferase</keyword>
<dbReference type="InterPro" id="IPR055270">
    <property type="entry name" value="Glyco_tran_10_C"/>
</dbReference>
<evidence type="ECO:0000313" key="9">
    <source>
        <dbReference type="EMBL" id="CAJ0591937.1"/>
    </source>
</evidence>
<comment type="caution">
    <text evidence="9">The sequence shown here is derived from an EMBL/GenBank/DDBJ whole genome shotgun (WGS) entry which is preliminary data.</text>
</comment>
<dbReference type="GO" id="GO:0032580">
    <property type="term" value="C:Golgi cisterna membrane"/>
    <property type="evidence" value="ECO:0007669"/>
    <property type="project" value="UniProtKB-SubCell"/>
</dbReference>
<name>A0AA36GEX6_CYLNA</name>
<keyword evidence="7" id="KW-0472">Membrane</keyword>
<gene>
    <name evidence="9" type="ORF">CYNAS_LOCUS3920</name>
</gene>
<dbReference type="PANTHER" id="PTHR48438:SF1">
    <property type="entry name" value="ALPHA-(1,3)-FUCOSYLTRANSFERASE C-RELATED"/>
    <property type="match status" value="1"/>
</dbReference>
<keyword evidence="4 7" id="KW-0328">Glycosyltransferase</keyword>
<feature type="non-terminal residue" evidence="9">
    <location>
        <position position="196"/>
    </location>
</feature>
<evidence type="ECO:0000256" key="5">
    <source>
        <dbReference type="ARBA" id="ARBA00022679"/>
    </source>
</evidence>
<keyword evidence="6 7" id="KW-0333">Golgi apparatus</keyword>
<evidence type="ECO:0000256" key="6">
    <source>
        <dbReference type="ARBA" id="ARBA00023034"/>
    </source>
</evidence>
<dbReference type="AlphaFoldDB" id="A0AA36GEX6"/>
<keyword evidence="10" id="KW-1185">Reference proteome</keyword>
<dbReference type="Gene3D" id="3.40.50.11660">
    <property type="entry name" value="Glycosyl transferase family 10, C-terminal domain"/>
    <property type="match status" value="1"/>
</dbReference>
<feature type="domain" description="Fucosyltransferase C-terminal" evidence="8">
    <location>
        <begin position="7"/>
        <end position="186"/>
    </location>
</feature>
<dbReference type="InterPro" id="IPR001503">
    <property type="entry name" value="Glyco_trans_10"/>
</dbReference>
<evidence type="ECO:0000256" key="2">
    <source>
        <dbReference type="ARBA" id="ARBA00004922"/>
    </source>
</evidence>
<sequence>ELFKAIKRKKKGALIIVSDCETPSKRERAIRRLGKFTEITVRGRCEAKLSVNKETMSTSCRSDCSIDDLIATHRFYISFENADCNDYITEKYFSRISQLLLPVVRKRRIYEAAGIPSQSFIAADDFKSLEDLGNYLNFLRINDTAYLRYFEWTRHFRKPNSYRTKALCELCRDIYKNERMMLSDIKQYYKTNQCFN</sequence>
<dbReference type="InterPro" id="IPR038577">
    <property type="entry name" value="GT10-like_C_sf"/>
</dbReference>
<dbReference type="EC" id="2.4.1.-" evidence="7"/>
<evidence type="ECO:0000256" key="4">
    <source>
        <dbReference type="ARBA" id="ARBA00022676"/>
    </source>
</evidence>
<evidence type="ECO:0000313" key="10">
    <source>
        <dbReference type="Proteomes" id="UP001176961"/>
    </source>
</evidence>
<dbReference type="EMBL" id="CATQJL010000001">
    <property type="protein sequence ID" value="CAJ0591937.1"/>
    <property type="molecule type" value="Genomic_DNA"/>
</dbReference>
<proteinExistence type="inferred from homology"/>
<dbReference type="Pfam" id="PF00852">
    <property type="entry name" value="Glyco_transf_10"/>
    <property type="match status" value="1"/>
</dbReference>
<evidence type="ECO:0000256" key="7">
    <source>
        <dbReference type="RuleBase" id="RU003832"/>
    </source>
</evidence>
<accession>A0AA36GEX6</accession>
<keyword evidence="7" id="KW-0812">Transmembrane</keyword>
<protein>
    <recommendedName>
        <fullName evidence="7">Fucosyltransferase</fullName>
        <ecNumber evidence="7">2.4.1.-</ecNumber>
    </recommendedName>
</protein>
<reference evidence="9" key="1">
    <citation type="submission" date="2023-07" db="EMBL/GenBank/DDBJ databases">
        <authorList>
            <consortium name="CYATHOMIX"/>
        </authorList>
    </citation>
    <scope>NUCLEOTIDE SEQUENCE</scope>
    <source>
        <strain evidence="9">N/A</strain>
    </source>
</reference>
<comment type="similarity">
    <text evidence="3 7">Belongs to the glycosyltransferase 10 family.</text>
</comment>
<dbReference type="GO" id="GO:0008417">
    <property type="term" value="F:fucosyltransferase activity"/>
    <property type="evidence" value="ECO:0007669"/>
    <property type="project" value="InterPro"/>
</dbReference>
<dbReference type="PANTHER" id="PTHR48438">
    <property type="entry name" value="ALPHA-(1,3)-FUCOSYLTRANSFERASE C-RELATED"/>
    <property type="match status" value="1"/>
</dbReference>
<dbReference type="SUPFAM" id="SSF53756">
    <property type="entry name" value="UDP-Glycosyltransferase/glycogen phosphorylase"/>
    <property type="match status" value="1"/>
</dbReference>
<evidence type="ECO:0000256" key="1">
    <source>
        <dbReference type="ARBA" id="ARBA00004323"/>
    </source>
</evidence>
<dbReference type="GO" id="GO:0000139">
    <property type="term" value="C:Golgi membrane"/>
    <property type="evidence" value="ECO:0007669"/>
    <property type="project" value="UniProtKB-SubCell"/>
</dbReference>
<evidence type="ECO:0000259" key="8">
    <source>
        <dbReference type="Pfam" id="PF00852"/>
    </source>
</evidence>
<organism evidence="9 10">
    <name type="scientific">Cylicocyclus nassatus</name>
    <name type="common">Nematode worm</name>
    <dbReference type="NCBI Taxonomy" id="53992"/>
    <lineage>
        <taxon>Eukaryota</taxon>
        <taxon>Metazoa</taxon>
        <taxon>Ecdysozoa</taxon>
        <taxon>Nematoda</taxon>
        <taxon>Chromadorea</taxon>
        <taxon>Rhabditida</taxon>
        <taxon>Rhabditina</taxon>
        <taxon>Rhabditomorpha</taxon>
        <taxon>Strongyloidea</taxon>
        <taxon>Strongylidae</taxon>
        <taxon>Cylicocyclus</taxon>
    </lineage>
</organism>
<comment type="subcellular location">
    <subcellularLocation>
        <location evidence="1">Golgi apparatus membrane</location>
        <topology evidence="1">Single-pass type II membrane protein</topology>
    </subcellularLocation>
    <subcellularLocation>
        <location evidence="7">Golgi apparatus</location>
        <location evidence="7">Golgi stack membrane</location>
        <topology evidence="7">Single-pass type II membrane protein</topology>
    </subcellularLocation>
</comment>
<evidence type="ECO:0000256" key="3">
    <source>
        <dbReference type="ARBA" id="ARBA00008919"/>
    </source>
</evidence>
<comment type="pathway">
    <text evidence="2">Protein modification; protein glycosylation.</text>
</comment>